<dbReference type="EMBL" id="CAJVQB010043671">
    <property type="protein sequence ID" value="CAG8831344.1"/>
    <property type="molecule type" value="Genomic_DNA"/>
</dbReference>
<reference evidence="1 2" key="1">
    <citation type="submission" date="2021-06" db="EMBL/GenBank/DDBJ databases">
        <authorList>
            <person name="Kallberg Y."/>
            <person name="Tangrot J."/>
            <person name="Rosling A."/>
        </authorList>
    </citation>
    <scope>NUCLEOTIDE SEQUENCE [LARGE SCALE GENOMIC DNA]</scope>
    <source>
        <strain evidence="1 2">120-4 pot B 10/14</strain>
    </source>
</reference>
<protein>
    <submittedName>
        <fullName evidence="1">20299_t:CDS:1</fullName>
    </submittedName>
</protein>
<accession>A0ABN7WGR0</accession>
<keyword evidence="2" id="KW-1185">Reference proteome</keyword>
<evidence type="ECO:0000313" key="1">
    <source>
        <dbReference type="EMBL" id="CAG8831344.1"/>
    </source>
</evidence>
<gene>
    <name evidence="1" type="ORF">GMARGA_LOCUS30636</name>
</gene>
<dbReference type="Proteomes" id="UP000789901">
    <property type="component" value="Unassembled WGS sequence"/>
</dbReference>
<organism evidence="1 2">
    <name type="scientific">Gigaspora margarita</name>
    <dbReference type="NCBI Taxonomy" id="4874"/>
    <lineage>
        <taxon>Eukaryota</taxon>
        <taxon>Fungi</taxon>
        <taxon>Fungi incertae sedis</taxon>
        <taxon>Mucoromycota</taxon>
        <taxon>Glomeromycotina</taxon>
        <taxon>Glomeromycetes</taxon>
        <taxon>Diversisporales</taxon>
        <taxon>Gigasporaceae</taxon>
        <taxon>Gigaspora</taxon>
    </lineage>
</organism>
<name>A0ABN7WGR0_GIGMA</name>
<comment type="caution">
    <text evidence="1">The sequence shown here is derived from an EMBL/GenBank/DDBJ whole genome shotgun (WGS) entry which is preliminary data.</text>
</comment>
<proteinExistence type="predicted"/>
<sequence>KHYLTIYGLTQHKNATHKNYNIIQPGISQLLADHIVEFKKILVYAIQKQLPFHFSYSEKQLVKFSCTESQFVGVFGR</sequence>
<evidence type="ECO:0000313" key="2">
    <source>
        <dbReference type="Proteomes" id="UP000789901"/>
    </source>
</evidence>
<feature type="non-terminal residue" evidence="1">
    <location>
        <position position="1"/>
    </location>
</feature>